<evidence type="ECO:0000313" key="3">
    <source>
        <dbReference type="Proteomes" id="UP000092462"/>
    </source>
</evidence>
<proteinExistence type="predicted"/>
<dbReference type="AlphaFoldDB" id="A0A1B0CZ17"/>
<feature type="compositionally biased region" description="Basic and acidic residues" evidence="1">
    <location>
        <begin position="10"/>
        <end position="21"/>
    </location>
</feature>
<name>A0A1B0CZ17_PHLPP</name>
<evidence type="ECO:0000256" key="1">
    <source>
        <dbReference type="SAM" id="MobiDB-lite"/>
    </source>
</evidence>
<dbReference type="VEuPathDB" id="VectorBase:PPAPM1_008933"/>
<evidence type="ECO:0000313" key="2">
    <source>
        <dbReference type="EnsemblMetazoa" id="PPAI000339-PA"/>
    </source>
</evidence>
<sequence>MPTAVLSLPEHSDQDRPHPDDTGGNLEDLSVVIEHDDTNTLEEFFRQPMSFGTENLTLITTQVGATAHIPCVVHFIGDGVVSTFFSIPFACLSIQ</sequence>
<dbReference type="Proteomes" id="UP000092462">
    <property type="component" value="Unassembled WGS sequence"/>
</dbReference>
<feature type="region of interest" description="Disordered" evidence="1">
    <location>
        <begin position="1"/>
        <end position="26"/>
    </location>
</feature>
<protein>
    <submittedName>
        <fullName evidence="2">Uncharacterized protein</fullName>
    </submittedName>
</protein>
<reference evidence="2" key="1">
    <citation type="submission" date="2022-08" db="UniProtKB">
        <authorList>
            <consortium name="EnsemblMetazoa"/>
        </authorList>
    </citation>
    <scope>IDENTIFICATION</scope>
    <source>
        <strain evidence="2">Israel</strain>
    </source>
</reference>
<dbReference type="EnsemblMetazoa" id="PPAI000339-RA">
    <property type="protein sequence ID" value="PPAI000339-PA"/>
    <property type="gene ID" value="PPAI000339"/>
</dbReference>
<organism evidence="2 3">
    <name type="scientific">Phlebotomus papatasi</name>
    <name type="common">Sandfly</name>
    <dbReference type="NCBI Taxonomy" id="29031"/>
    <lineage>
        <taxon>Eukaryota</taxon>
        <taxon>Metazoa</taxon>
        <taxon>Ecdysozoa</taxon>
        <taxon>Arthropoda</taxon>
        <taxon>Hexapoda</taxon>
        <taxon>Insecta</taxon>
        <taxon>Pterygota</taxon>
        <taxon>Neoptera</taxon>
        <taxon>Endopterygota</taxon>
        <taxon>Diptera</taxon>
        <taxon>Nematocera</taxon>
        <taxon>Psychodoidea</taxon>
        <taxon>Psychodidae</taxon>
        <taxon>Phlebotomus</taxon>
        <taxon>Phlebotomus</taxon>
    </lineage>
</organism>
<accession>A0A1B0CZ17</accession>
<dbReference type="VEuPathDB" id="VectorBase:PPAI000339"/>
<dbReference type="EMBL" id="AJVK01020561">
    <property type="status" value="NOT_ANNOTATED_CDS"/>
    <property type="molecule type" value="Genomic_DNA"/>
</dbReference>
<keyword evidence="3" id="KW-1185">Reference proteome</keyword>